<evidence type="ECO:0000313" key="8">
    <source>
        <dbReference type="EMBL" id="TPX07072.1"/>
    </source>
</evidence>
<feature type="compositionally biased region" description="Polar residues" evidence="6">
    <location>
        <begin position="163"/>
        <end position="173"/>
    </location>
</feature>
<sequence>MEKRDPGQDSDDLIMQQYPSPTADGQDLAQYYAASAQRDPQLDPQIDQAMDGQHPDAAAQQQERRPSVSAEELQLAAQLSQGLAPMMEVNHEEHDVQNHDPGLQDQDHSLQGPEQALHAQGPSLQVQDPNLHTQEPALHESDPSFHHPQEADMHTQDHALHSQDPNFQSQDPNMQPHDPNLQGHDPNLQGHDPNLQGHDPNMQGHDPNLQGHDPNLQPHDPSLHHGLPHPDQQQPHQYGESPQQPQHLPTPLQMAQFAQQAGGYVPVDSTPPRKRSKVSRACDECRRKKVKCDAISETGEESCSNCRRSQIQCLFSRVPQKRGPSKGYIKELADRINSIEGKLGSQVLEGLDLNGARRESGSYSPSAPLNENAKRPFSSISGDGYATPTPNRQTTWGSEPRPNQTFQTPQGPREAQSPISLVPRPLTVKPITSETPAPATEENGVDVPSDHIRGLDDPVFHSFMSIIYPSLPFLASTKQKIEDTAAKCQPALRAAFIEALYATMESFQAIAPQSGDPRLANRLLFSFEIAPGSRSDVENLVHLQTLLLLAIEADNHGPQAIKGRHGGPPKSALLARAVDVAYGMGLREKQVEGSFDFQADADSDDKVAMRAWWALVALDRFNAVGTGKPMLIHERTTVLPPASILKPLFGEAGACFIKIIFLLGSYEQGVLSPVQPRRRAWDAPPIHSNKLGVALELWQYDVPADITPASHPVVFLTYWHCRLLAYLLLPSVHSTEVLWAAKETLKVLSLSTQLVSPLNHYFTSLATLSLAKLTKVDKTREQASKLLLENFLEGSIAPSTWDNAIRDKVADMMRSETAVSGGSATAAAAEAAAAANQNLQHLADLAAAAGADSGSAASAGKGGDGAGVDGADGGAGATAADKEWPPSSVDFEDLGFNPRPMLHAGYLSAMIPPAATTAADAAAAV</sequence>
<dbReference type="Gene3D" id="4.10.240.10">
    <property type="entry name" value="Zn(2)-C6 fungal-type DNA-binding domain"/>
    <property type="match status" value="1"/>
</dbReference>
<dbReference type="PROSITE" id="PS00463">
    <property type="entry name" value="ZN2_CY6_FUNGAL_1"/>
    <property type="match status" value="1"/>
</dbReference>
<feature type="region of interest" description="Disordered" evidence="6">
    <location>
        <begin position="430"/>
        <end position="449"/>
    </location>
</feature>
<dbReference type="GO" id="GO:0006351">
    <property type="term" value="P:DNA-templated transcription"/>
    <property type="evidence" value="ECO:0007669"/>
    <property type="project" value="InterPro"/>
</dbReference>
<gene>
    <name evidence="8" type="ORF">E0L32_010967</name>
</gene>
<protein>
    <recommendedName>
        <fullName evidence="7">Zn(2)-C6 fungal-type domain-containing protein</fullName>
    </recommendedName>
</protein>
<name>A0A507AEZ4_9PEZI</name>
<keyword evidence="9" id="KW-1185">Reference proteome</keyword>
<dbReference type="OrthoDB" id="5426978at2759"/>
<evidence type="ECO:0000256" key="1">
    <source>
        <dbReference type="ARBA" id="ARBA00022723"/>
    </source>
</evidence>
<dbReference type="CDD" id="cd00067">
    <property type="entry name" value="GAL4"/>
    <property type="match status" value="1"/>
</dbReference>
<feature type="region of interest" description="Disordered" evidence="6">
    <location>
        <begin position="1"/>
        <end position="249"/>
    </location>
</feature>
<dbReference type="Proteomes" id="UP000319257">
    <property type="component" value="Unassembled WGS sequence"/>
</dbReference>
<evidence type="ECO:0000313" key="9">
    <source>
        <dbReference type="Proteomes" id="UP000319257"/>
    </source>
</evidence>
<feature type="compositionally biased region" description="Gly residues" evidence="6">
    <location>
        <begin position="860"/>
        <end position="876"/>
    </location>
</feature>
<dbReference type="Pfam" id="PF00172">
    <property type="entry name" value="Zn_clus"/>
    <property type="match status" value="1"/>
</dbReference>
<evidence type="ECO:0000256" key="6">
    <source>
        <dbReference type="SAM" id="MobiDB-lite"/>
    </source>
</evidence>
<accession>A0A507AEZ4</accession>
<dbReference type="InterPro" id="IPR036864">
    <property type="entry name" value="Zn2-C6_fun-type_DNA-bd_sf"/>
</dbReference>
<feature type="compositionally biased region" description="Basic and acidic residues" evidence="6">
    <location>
        <begin position="137"/>
        <end position="161"/>
    </location>
</feature>
<evidence type="ECO:0000256" key="3">
    <source>
        <dbReference type="ARBA" id="ARBA00023125"/>
    </source>
</evidence>
<feature type="compositionally biased region" description="Polar residues" evidence="6">
    <location>
        <begin position="388"/>
        <end position="410"/>
    </location>
</feature>
<keyword evidence="2" id="KW-0805">Transcription regulation</keyword>
<feature type="domain" description="Zn(2)-C6 fungal-type" evidence="7">
    <location>
        <begin position="281"/>
        <end position="315"/>
    </location>
</feature>
<feature type="compositionally biased region" description="Basic and acidic residues" evidence="6">
    <location>
        <begin position="89"/>
        <end position="98"/>
    </location>
</feature>
<dbReference type="InterPro" id="IPR007219">
    <property type="entry name" value="XnlR_reg_dom"/>
</dbReference>
<reference evidence="8 9" key="1">
    <citation type="submission" date="2019-06" db="EMBL/GenBank/DDBJ databases">
        <title>Draft genome sequence of the filamentous fungus Phialemoniopsis curvata isolated from diesel fuel.</title>
        <authorList>
            <person name="Varaljay V.A."/>
            <person name="Lyon W.J."/>
            <person name="Crouch A.L."/>
            <person name="Drake C.E."/>
            <person name="Hollomon J.M."/>
            <person name="Nadeau L.J."/>
            <person name="Nunn H.S."/>
            <person name="Stevenson B.S."/>
            <person name="Bojanowski C.L."/>
            <person name="Crookes-Goodson W.J."/>
        </authorList>
    </citation>
    <scope>NUCLEOTIDE SEQUENCE [LARGE SCALE GENOMIC DNA]</scope>
    <source>
        <strain evidence="8 9">D216</strain>
    </source>
</reference>
<dbReference type="STRING" id="1093900.A0A507AEZ4"/>
<dbReference type="PANTHER" id="PTHR31668:SF26">
    <property type="entry name" value="GLUCOSE TRANSPORT TRANSCRIPTION REGULATOR RGT1-RELATED"/>
    <property type="match status" value="1"/>
</dbReference>
<dbReference type="GeneID" id="41978414"/>
<keyword evidence="5" id="KW-0539">Nucleus</keyword>
<dbReference type="AlphaFoldDB" id="A0A507AEZ4"/>
<dbReference type="GO" id="GO:0008270">
    <property type="term" value="F:zinc ion binding"/>
    <property type="evidence" value="ECO:0007669"/>
    <property type="project" value="InterPro"/>
</dbReference>
<evidence type="ECO:0000256" key="2">
    <source>
        <dbReference type="ARBA" id="ARBA00023015"/>
    </source>
</evidence>
<dbReference type="InterPro" id="IPR050797">
    <property type="entry name" value="Carb_Metab_Trans_Reg"/>
</dbReference>
<evidence type="ECO:0000256" key="5">
    <source>
        <dbReference type="ARBA" id="ARBA00023242"/>
    </source>
</evidence>
<dbReference type="SMART" id="SM00066">
    <property type="entry name" value="GAL4"/>
    <property type="match status" value="1"/>
</dbReference>
<dbReference type="SUPFAM" id="SSF57701">
    <property type="entry name" value="Zn2/Cys6 DNA-binding domain"/>
    <property type="match status" value="1"/>
</dbReference>
<dbReference type="CDD" id="cd12148">
    <property type="entry name" value="fungal_TF_MHR"/>
    <property type="match status" value="1"/>
</dbReference>
<keyword evidence="1" id="KW-0479">Metal-binding</keyword>
<dbReference type="InParanoid" id="A0A507AEZ4"/>
<feature type="region of interest" description="Disordered" evidence="6">
    <location>
        <begin position="357"/>
        <end position="418"/>
    </location>
</feature>
<dbReference type="RefSeq" id="XP_030988783.1">
    <property type="nucleotide sequence ID" value="XM_031133643.1"/>
</dbReference>
<dbReference type="EMBL" id="SKBQ01000095">
    <property type="protein sequence ID" value="TPX07072.1"/>
    <property type="molecule type" value="Genomic_DNA"/>
</dbReference>
<proteinExistence type="predicted"/>
<dbReference type="GO" id="GO:0003677">
    <property type="term" value="F:DNA binding"/>
    <property type="evidence" value="ECO:0007669"/>
    <property type="project" value="UniProtKB-KW"/>
</dbReference>
<evidence type="ECO:0000256" key="4">
    <source>
        <dbReference type="ARBA" id="ARBA00023163"/>
    </source>
</evidence>
<feature type="compositionally biased region" description="Polar residues" evidence="6">
    <location>
        <begin position="122"/>
        <end position="133"/>
    </location>
</feature>
<feature type="compositionally biased region" description="Low complexity" evidence="6">
    <location>
        <begin position="69"/>
        <end position="81"/>
    </location>
</feature>
<comment type="caution">
    <text evidence="8">The sequence shown here is derived from an EMBL/GenBank/DDBJ whole genome shotgun (WGS) entry which is preliminary data.</text>
</comment>
<feature type="region of interest" description="Disordered" evidence="6">
    <location>
        <begin position="854"/>
        <end position="892"/>
    </location>
</feature>
<evidence type="ECO:0000259" key="7">
    <source>
        <dbReference type="PROSITE" id="PS50048"/>
    </source>
</evidence>
<keyword evidence="3" id="KW-0238">DNA-binding</keyword>
<dbReference type="SMART" id="SM00906">
    <property type="entry name" value="Fungal_trans"/>
    <property type="match status" value="1"/>
</dbReference>
<dbReference type="PANTHER" id="PTHR31668">
    <property type="entry name" value="GLUCOSE TRANSPORT TRANSCRIPTION REGULATOR RGT1-RELATED-RELATED"/>
    <property type="match status" value="1"/>
</dbReference>
<dbReference type="InterPro" id="IPR001138">
    <property type="entry name" value="Zn2Cys6_DnaBD"/>
</dbReference>
<keyword evidence="4" id="KW-0804">Transcription</keyword>
<organism evidence="8 9">
    <name type="scientific">Thyridium curvatum</name>
    <dbReference type="NCBI Taxonomy" id="1093900"/>
    <lineage>
        <taxon>Eukaryota</taxon>
        <taxon>Fungi</taxon>
        <taxon>Dikarya</taxon>
        <taxon>Ascomycota</taxon>
        <taxon>Pezizomycotina</taxon>
        <taxon>Sordariomycetes</taxon>
        <taxon>Sordariomycetidae</taxon>
        <taxon>Thyridiales</taxon>
        <taxon>Thyridiaceae</taxon>
        <taxon>Thyridium</taxon>
    </lineage>
</organism>
<dbReference type="PROSITE" id="PS50048">
    <property type="entry name" value="ZN2_CY6_FUNGAL_2"/>
    <property type="match status" value="1"/>
</dbReference>
<dbReference type="GO" id="GO:0000981">
    <property type="term" value="F:DNA-binding transcription factor activity, RNA polymerase II-specific"/>
    <property type="evidence" value="ECO:0007669"/>
    <property type="project" value="InterPro"/>
</dbReference>